<dbReference type="Gene3D" id="2.40.30.10">
    <property type="entry name" value="Translation factors"/>
    <property type="match status" value="1"/>
</dbReference>
<dbReference type="Pfam" id="PF00970">
    <property type="entry name" value="FAD_binding_6"/>
    <property type="match status" value="1"/>
</dbReference>
<dbReference type="PRINTS" id="PR00409">
    <property type="entry name" value="PHDIOXRDTASE"/>
</dbReference>
<keyword evidence="4" id="KW-1185">Reference proteome</keyword>
<dbReference type="Proteomes" id="UP001156706">
    <property type="component" value="Unassembled WGS sequence"/>
</dbReference>
<evidence type="ECO:0000313" key="4">
    <source>
        <dbReference type="Proteomes" id="UP001156706"/>
    </source>
</evidence>
<name>A0ABQ5YEQ6_9NEIS</name>
<dbReference type="InterPro" id="IPR017927">
    <property type="entry name" value="FAD-bd_FR_type"/>
</dbReference>
<dbReference type="Pfam" id="PF00111">
    <property type="entry name" value="Fer2"/>
    <property type="match status" value="1"/>
</dbReference>
<dbReference type="Gene3D" id="3.40.50.80">
    <property type="entry name" value="Nucleotide-binding domain of ferredoxin-NADP reductase (FNR) module"/>
    <property type="match status" value="1"/>
</dbReference>
<dbReference type="SUPFAM" id="SSF52343">
    <property type="entry name" value="Ferredoxin reductase-like, C-terminal NADP-linked domain"/>
    <property type="match status" value="1"/>
</dbReference>
<dbReference type="InterPro" id="IPR017938">
    <property type="entry name" value="Riboflavin_synthase-like_b-brl"/>
</dbReference>
<dbReference type="PROSITE" id="PS00197">
    <property type="entry name" value="2FE2S_FER_1"/>
    <property type="match status" value="1"/>
</dbReference>
<dbReference type="Gene3D" id="2.30.110.10">
    <property type="entry name" value="Electron Transport, Fmn-binding Protein, Chain A"/>
    <property type="match status" value="1"/>
</dbReference>
<dbReference type="InterPro" id="IPR008333">
    <property type="entry name" value="Cbr1-like_FAD-bd_dom"/>
</dbReference>
<dbReference type="InterPro" id="IPR001041">
    <property type="entry name" value="2Fe-2S_ferredoxin-type"/>
</dbReference>
<dbReference type="RefSeq" id="WP_284196573.1">
    <property type="nucleotide sequence ID" value="NZ_BSOG01000002.1"/>
</dbReference>
<protein>
    <recommendedName>
        <fullName evidence="5">2Fe-2S iron-sulfur cluster binding domain-containing protein</fullName>
    </recommendedName>
</protein>
<dbReference type="CDD" id="cd00207">
    <property type="entry name" value="fer2"/>
    <property type="match status" value="1"/>
</dbReference>
<feature type="domain" description="2Fe-2S ferredoxin-type" evidence="1">
    <location>
        <begin position="600"/>
        <end position="690"/>
    </location>
</feature>
<dbReference type="SUPFAM" id="SSF54292">
    <property type="entry name" value="2Fe-2S ferredoxin-like"/>
    <property type="match status" value="1"/>
</dbReference>
<dbReference type="PROSITE" id="PS51085">
    <property type="entry name" value="2FE2S_FER_2"/>
    <property type="match status" value="1"/>
</dbReference>
<dbReference type="InterPro" id="IPR006058">
    <property type="entry name" value="2Fe2S_fd_BS"/>
</dbReference>
<dbReference type="Gene3D" id="3.10.20.30">
    <property type="match status" value="1"/>
</dbReference>
<sequence>MSSPNTGTTSPWHRGERAIHQQMGTAAQMEAFGRRVIRDYMPDQHRTFYEQLPFIVAGGVDEQGYPWASILEGNPGFMHSPEPRQLLIRAKPATGDPLLECLQDGAAVGLLGIELHTRRRNRMNGQIHLQQDGDIAVQVGHSFGNCPQYIQNREFSFSQPPGQAYSGAVEQLSGLDAAAREAIVAADTFFVASYFPGDADNPGPQVDVSHRGGKPGFVLVDGDTLTIPDFAGNMHFNTLGNLLVHPKAGLVFIDFASGDMLQLSGSTEIQFAGEDIAAFQGAERLWRFQVERVVRRRAVLALRWQLRDFSPNSLMTGSWEQAAARRAAAALQNAWRPFRIERIVEESSAVRSFYLSPTDGVGLAAFRAGQHLPIRLSLPGQEKPVIRTYTLSLGPSDGVYRISVKRGSTVSAHLHDTLRVGDLIEARAPQGDFVVDAAERRPLVLLAGGIGITPMLAMLHHVIFEGLRTRRIRPTYLFYATRTVSERAFDAEIDDLLRRAGNAVQVVRLSSQPEGDRVHGHDYEVAGHLDLALLKSALPLDDYDFYLCGPAPFMQSLYDGLRDLRIADDRIHAEAFGPAALARRPDNAPAVPALAPVADHDVKVLFAESGKEARWQAGGTSLLELAEERGLTPEFSCRGGSCGTCKVSLLEGAVTYPQWPAFPLAEGEVLPCCAVPARSSEQAARIVLKL</sequence>
<dbReference type="InterPro" id="IPR012349">
    <property type="entry name" value="Split_barrel_FMN-bd"/>
</dbReference>
<accession>A0ABQ5YEQ6</accession>
<dbReference type="InterPro" id="IPR012675">
    <property type="entry name" value="Beta-grasp_dom_sf"/>
</dbReference>
<dbReference type="PANTHER" id="PTHR42815">
    <property type="entry name" value="FAD-BINDING, PUTATIVE (AFU_ORTHOLOGUE AFUA_6G07600)-RELATED"/>
    <property type="match status" value="1"/>
</dbReference>
<dbReference type="PANTHER" id="PTHR42815:SF2">
    <property type="entry name" value="FAD-BINDING, PUTATIVE (AFU_ORTHOLOGUE AFUA_6G07600)-RELATED"/>
    <property type="match status" value="1"/>
</dbReference>
<dbReference type="Pfam" id="PF00175">
    <property type="entry name" value="NAD_binding_1"/>
    <property type="match status" value="1"/>
</dbReference>
<dbReference type="PROSITE" id="PS51384">
    <property type="entry name" value="FAD_FR"/>
    <property type="match status" value="1"/>
</dbReference>
<gene>
    <name evidence="3" type="ORF">GCM10007907_22620</name>
</gene>
<dbReference type="EMBL" id="BSOG01000002">
    <property type="protein sequence ID" value="GLR13472.1"/>
    <property type="molecule type" value="Genomic_DNA"/>
</dbReference>
<evidence type="ECO:0000259" key="1">
    <source>
        <dbReference type="PROSITE" id="PS51085"/>
    </source>
</evidence>
<dbReference type="InterPro" id="IPR036010">
    <property type="entry name" value="2Fe-2S_ferredoxin-like_sf"/>
</dbReference>
<reference evidence="4" key="1">
    <citation type="journal article" date="2019" name="Int. J. Syst. Evol. Microbiol.">
        <title>The Global Catalogue of Microorganisms (GCM) 10K type strain sequencing project: providing services to taxonomists for standard genome sequencing and annotation.</title>
        <authorList>
            <consortium name="The Broad Institute Genomics Platform"/>
            <consortium name="The Broad Institute Genome Sequencing Center for Infectious Disease"/>
            <person name="Wu L."/>
            <person name="Ma J."/>
        </authorList>
    </citation>
    <scope>NUCLEOTIDE SEQUENCE [LARGE SCALE GENOMIC DNA]</scope>
    <source>
        <strain evidence="4">NBRC 110044</strain>
    </source>
</reference>
<evidence type="ECO:0000259" key="2">
    <source>
        <dbReference type="PROSITE" id="PS51384"/>
    </source>
</evidence>
<feature type="domain" description="FAD-binding FR-type" evidence="2">
    <location>
        <begin position="333"/>
        <end position="436"/>
    </location>
</feature>
<dbReference type="InterPro" id="IPR039261">
    <property type="entry name" value="FNR_nucleotide-bd"/>
</dbReference>
<evidence type="ECO:0000313" key="3">
    <source>
        <dbReference type="EMBL" id="GLR13472.1"/>
    </source>
</evidence>
<dbReference type="SUPFAM" id="SSF63380">
    <property type="entry name" value="Riboflavin synthase domain-like"/>
    <property type="match status" value="1"/>
</dbReference>
<dbReference type="CDD" id="cd06184">
    <property type="entry name" value="flavohem_like_fad_nad_binding"/>
    <property type="match status" value="1"/>
</dbReference>
<evidence type="ECO:0008006" key="5">
    <source>
        <dbReference type="Google" id="ProtNLM"/>
    </source>
</evidence>
<comment type="caution">
    <text evidence="3">The sequence shown here is derived from an EMBL/GenBank/DDBJ whole genome shotgun (WGS) entry which is preliminary data.</text>
</comment>
<dbReference type="SUPFAM" id="SSF50475">
    <property type="entry name" value="FMN-binding split barrel"/>
    <property type="match status" value="1"/>
</dbReference>
<dbReference type="InterPro" id="IPR001433">
    <property type="entry name" value="OxRdtase_FAD/NAD-bd"/>
</dbReference>
<proteinExistence type="predicted"/>
<organism evidence="3 4">
    <name type="scientific">Chitinimonas prasina</name>
    <dbReference type="NCBI Taxonomy" id="1434937"/>
    <lineage>
        <taxon>Bacteria</taxon>
        <taxon>Pseudomonadati</taxon>
        <taxon>Pseudomonadota</taxon>
        <taxon>Betaproteobacteria</taxon>
        <taxon>Neisseriales</taxon>
        <taxon>Chitinibacteraceae</taxon>
        <taxon>Chitinimonas</taxon>
    </lineage>
</organism>